<organism evidence="1 2">
    <name type="scientific">Artomyces pyxidatus</name>
    <dbReference type="NCBI Taxonomy" id="48021"/>
    <lineage>
        <taxon>Eukaryota</taxon>
        <taxon>Fungi</taxon>
        <taxon>Dikarya</taxon>
        <taxon>Basidiomycota</taxon>
        <taxon>Agaricomycotina</taxon>
        <taxon>Agaricomycetes</taxon>
        <taxon>Russulales</taxon>
        <taxon>Auriscalpiaceae</taxon>
        <taxon>Artomyces</taxon>
    </lineage>
</organism>
<protein>
    <submittedName>
        <fullName evidence="1">Uncharacterized protein</fullName>
    </submittedName>
</protein>
<reference evidence="1" key="1">
    <citation type="submission" date="2021-03" db="EMBL/GenBank/DDBJ databases">
        <authorList>
            <consortium name="DOE Joint Genome Institute"/>
            <person name="Ahrendt S."/>
            <person name="Looney B.P."/>
            <person name="Miyauchi S."/>
            <person name="Morin E."/>
            <person name="Drula E."/>
            <person name="Courty P.E."/>
            <person name="Chicoki N."/>
            <person name="Fauchery L."/>
            <person name="Kohler A."/>
            <person name="Kuo A."/>
            <person name="Labutti K."/>
            <person name="Pangilinan J."/>
            <person name="Lipzen A."/>
            <person name="Riley R."/>
            <person name="Andreopoulos W."/>
            <person name="He G."/>
            <person name="Johnson J."/>
            <person name="Barry K.W."/>
            <person name="Grigoriev I.V."/>
            <person name="Nagy L."/>
            <person name="Hibbett D."/>
            <person name="Henrissat B."/>
            <person name="Matheny P.B."/>
            <person name="Labbe J."/>
            <person name="Martin F."/>
        </authorList>
    </citation>
    <scope>NUCLEOTIDE SEQUENCE</scope>
    <source>
        <strain evidence="1">HHB10654</strain>
    </source>
</reference>
<evidence type="ECO:0000313" key="1">
    <source>
        <dbReference type="EMBL" id="KAI0054769.1"/>
    </source>
</evidence>
<accession>A0ACB8SE60</accession>
<keyword evidence="2" id="KW-1185">Reference proteome</keyword>
<reference evidence="1" key="2">
    <citation type="journal article" date="2022" name="New Phytol.">
        <title>Evolutionary transition to the ectomycorrhizal habit in the genomes of a hyperdiverse lineage of mushroom-forming fungi.</title>
        <authorList>
            <person name="Looney B."/>
            <person name="Miyauchi S."/>
            <person name="Morin E."/>
            <person name="Drula E."/>
            <person name="Courty P.E."/>
            <person name="Kohler A."/>
            <person name="Kuo A."/>
            <person name="LaButti K."/>
            <person name="Pangilinan J."/>
            <person name="Lipzen A."/>
            <person name="Riley R."/>
            <person name="Andreopoulos W."/>
            <person name="He G."/>
            <person name="Johnson J."/>
            <person name="Nolan M."/>
            <person name="Tritt A."/>
            <person name="Barry K.W."/>
            <person name="Grigoriev I.V."/>
            <person name="Nagy L.G."/>
            <person name="Hibbett D."/>
            <person name="Henrissat B."/>
            <person name="Matheny P.B."/>
            <person name="Labbe J."/>
            <person name="Martin F.M."/>
        </authorList>
    </citation>
    <scope>NUCLEOTIDE SEQUENCE</scope>
    <source>
        <strain evidence="1">HHB10654</strain>
    </source>
</reference>
<name>A0ACB8SE60_9AGAM</name>
<gene>
    <name evidence="1" type="ORF">BV25DRAFT_1936369</name>
</gene>
<sequence>MAGQSIPSGTSGISDAEIQETTQAAGVSNSQEAPRTHNARPRGSLDAKEGTGSPKSQSISSKVKLAINMGQGVGFFDDLTYNEHVARDSKEADKFLGNLSWEQTMSEASPSTRTSYSEDNKVHVVQYSEQYPIHKEILLLAEHGVHLPLTVFTNNALHKIMQNPMSFCKKISVETGVPSGHFHLWAGGGSLSGTQSTMNRVQSLPGHNT</sequence>
<evidence type="ECO:0000313" key="2">
    <source>
        <dbReference type="Proteomes" id="UP000814140"/>
    </source>
</evidence>
<proteinExistence type="predicted"/>
<comment type="caution">
    <text evidence="1">The sequence shown here is derived from an EMBL/GenBank/DDBJ whole genome shotgun (WGS) entry which is preliminary data.</text>
</comment>
<dbReference type="EMBL" id="MU277349">
    <property type="protein sequence ID" value="KAI0054769.1"/>
    <property type="molecule type" value="Genomic_DNA"/>
</dbReference>
<dbReference type="Proteomes" id="UP000814140">
    <property type="component" value="Unassembled WGS sequence"/>
</dbReference>